<reference evidence="1 2" key="1">
    <citation type="submission" date="2018-08" db="EMBL/GenBank/DDBJ databases">
        <title>Pallidiluteibacterium maritimus gen. nov., sp. nov., isolated from coastal sediment.</title>
        <authorList>
            <person name="Zhou L.Y."/>
        </authorList>
    </citation>
    <scope>NUCLEOTIDE SEQUENCE [LARGE SCALE GENOMIC DNA]</scope>
    <source>
        <strain evidence="1 2">XSD2</strain>
    </source>
</reference>
<comment type="caution">
    <text evidence="1">The sequence shown here is derived from an EMBL/GenBank/DDBJ whole genome shotgun (WGS) entry which is preliminary data.</text>
</comment>
<proteinExistence type="predicted"/>
<gene>
    <name evidence="1" type="ORF">D1614_08060</name>
</gene>
<dbReference type="PROSITE" id="PS51257">
    <property type="entry name" value="PROKAR_LIPOPROTEIN"/>
    <property type="match status" value="1"/>
</dbReference>
<dbReference type="AlphaFoldDB" id="A0A399T6F3"/>
<evidence type="ECO:0000313" key="2">
    <source>
        <dbReference type="Proteomes" id="UP000265926"/>
    </source>
</evidence>
<dbReference type="EMBL" id="QWGR01000003">
    <property type="protein sequence ID" value="RIJ49483.1"/>
    <property type="molecule type" value="Genomic_DNA"/>
</dbReference>
<keyword evidence="2" id="KW-1185">Reference proteome</keyword>
<sequence>MKNWLQSFLFILTITLISCNKEEFNYSSNVKLAFSMDTVSFDTVFTTVGSTTKYFTVKNPENQTVILSNIQLAGTKNTPFRLNINGISSNQAADINLPAKDSLYIFVEVTVDPNGQNLPMVVADSILFNVNGNTQSVQLIAFGQDVHLLNGQRIQTENWKNDKPYLIFNSVLIDSLQTLTIDAGCRIHFHKNSSMLVKGTLKASGSFEEPIVFQGDRLEKEYENIPGQWGYTYQTENNDLIIFGGIHFFQGSKDNLLNYVTIRNADKGIQLDSMGFSPKPMLTISNSRIENMTLNCIDARTSNIDAWNCIFANSGYYTVALALGGDYRFFHCTFANYFAATAQASPALLLNNYFEYNKKTYGFDLNAEFGNSIFYGYADSQISTDQYQGNSFVYSFKNCLLKTGGDKSFTGNNFPDSSFDKDPMFAAPNNFCFSVDSLSPARNIGNIDIAKLYPFDMNNIPRLADEGPDLGALEWVSSK</sequence>
<dbReference type="Proteomes" id="UP000265926">
    <property type="component" value="Unassembled WGS sequence"/>
</dbReference>
<evidence type="ECO:0008006" key="3">
    <source>
        <dbReference type="Google" id="ProtNLM"/>
    </source>
</evidence>
<evidence type="ECO:0000313" key="1">
    <source>
        <dbReference type="EMBL" id="RIJ49483.1"/>
    </source>
</evidence>
<accession>A0A399T6F3</accession>
<organism evidence="1 2">
    <name type="scientific">Maribellus luteus</name>
    <dbReference type="NCBI Taxonomy" id="2305463"/>
    <lineage>
        <taxon>Bacteria</taxon>
        <taxon>Pseudomonadati</taxon>
        <taxon>Bacteroidota</taxon>
        <taxon>Bacteroidia</taxon>
        <taxon>Marinilabiliales</taxon>
        <taxon>Prolixibacteraceae</taxon>
        <taxon>Maribellus</taxon>
    </lineage>
</organism>
<name>A0A399T6F3_9BACT</name>
<protein>
    <recommendedName>
        <fullName evidence="3">Right-handed parallel beta-helix repeat-containing protein</fullName>
    </recommendedName>
</protein>
<dbReference type="InterPro" id="IPR011050">
    <property type="entry name" value="Pectin_lyase_fold/virulence"/>
</dbReference>
<dbReference type="SUPFAM" id="SSF51126">
    <property type="entry name" value="Pectin lyase-like"/>
    <property type="match status" value="1"/>
</dbReference>